<dbReference type="RefSeq" id="WP_250857783.1">
    <property type="nucleotide sequence ID" value="NZ_JAGSOJ010000001.1"/>
</dbReference>
<protein>
    <recommendedName>
        <fullName evidence="4">Cardiolipin synthase N-terminal domain-containing protein</fullName>
    </recommendedName>
</protein>
<comment type="caution">
    <text evidence="2">The sequence shown here is derived from an EMBL/GenBank/DDBJ whole genome shotgun (WGS) entry which is preliminary data.</text>
</comment>
<dbReference type="AlphaFoldDB" id="A0A9J6NWM9"/>
<keyword evidence="1" id="KW-0472">Membrane</keyword>
<evidence type="ECO:0000256" key="1">
    <source>
        <dbReference type="SAM" id="Phobius"/>
    </source>
</evidence>
<evidence type="ECO:0008006" key="4">
    <source>
        <dbReference type="Google" id="ProtNLM"/>
    </source>
</evidence>
<evidence type="ECO:0000313" key="2">
    <source>
        <dbReference type="EMBL" id="MCM1988919.1"/>
    </source>
</evidence>
<sequence length="53" mass="5793">MGVLWLIIWLLCGIWAAADASEKGKSGCLVFLLILLLGPVGLIIWLLIRDSID</sequence>
<keyword evidence="3" id="KW-1185">Reference proteome</keyword>
<proteinExistence type="predicted"/>
<gene>
    <name evidence="2" type="ORF">KDK92_04130</name>
</gene>
<accession>A0A9J6NWM9</accession>
<feature type="transmembrane region" description="Helical" evidence="1">
    <location>
        <begin position="30"/>
        <end position="48"/>
    </location>
</feature>
<evidence type="ECO:0000313" key="3">
    <source>
        <dbReference type="Proteomes" id="UP001056429"/>
    </source>
</evidence>
<dbReference type="EMBL" id="JAGSOJ010000001">
    <property type="protein sequence ID" value="MCM1988919.1"/>
    <property type="molecule type" value="Genomic_DNA"/>
</dbReference>
<name>A0A9J6NWM9_9CLOT</name>
<keyword evidence="1" id="KW-0812">Transmembrane</keyword>
<reference evidence="2" key="2">
    <citation type="submission" date="2021-04" db="EMBL/GenBank/DDBJ databases">
        <authorList>
            <person name="Dong X."/>
        </authorList>
    </citation>
    <scope>NUCLEOTIDE SEQUENCE</scope>
    <source>
        <strain evidence="2">ZWT</strain>
    </source>
</reference>
<dbReference type="Proteomes" id="UP001056429">
    <property type="component" value="Unassembled WGS sequence"/>
</dbReference>
<organism evidence="2 3">
    <name type="scientific">Oceanirhabdus seepicola</name>
    <dbReference type="NCBI Taxonomy" id="2828781"/>
    <lineage>
        <taxon>Bacteria</taxon>
        <taxon>Bacillati</taxon>
        <taxon>Bacillota</taxon>
        <taxon>Clostridia</taxon>
        <taxon>Eubacteriales</taxon>
        <taxon>Clostridiaceae</taxon>
        <taxon>Oceanirhabdus</taxon>
    </lineage>
</organism>
<keyword evidence="1" id="KW-1133">Transmembrane helix</keyword>
<reference evidence="2" key="1">
    <citation type="journal article" date="2021" name="mSystems">
        <title>Bacteria and Archaea Synergistically Convert Glycine Betaine to Biogenic Methane in the Formosa Cold Seep of the South China Sea.</title>
        <authorList>
            <person name="Li L."/>
            <person name="Zhang W."/>
            <person name="Zhang S."/>
            <person name="Song L."/>
            <person name="Sun Q."/>
            <person name="Zhang H."/>
            <person name="Xiang H."/>
            <person name="Dong X."/>
        </authorList>
    </citation>
    <scope>NUCLEOTIDE SEQUENCE</scope>
    <source>
        <strain evidence="2">ZWT</strain>
    </source>
</reference>